<dbReference type="PANTHER" id="PTHR47074">
    <property type="entry name" value="BNAC02G40300D PROTEIN"/>
    <property type="match status" value="1"/>
</dbReference>
<dbReference type="AlphaFoldDB" id="A0AAV9KK95"/>
<sequence length="82" mass="9391">MKVRRGNFKHASYKWNKLLQSLQSYIPKTKVILVSWKPPDIRWVKCNTDGVSRGNPGRGSWGFCLRDENGNLLAAKAKKMTN</sequence>
<evidence type="ECO:0008006" key="3">
    <source>
        <dbReference type="Google" id="ProtNLM"/>
    </source>
</evidence>
<comment type="caution">
    <text evidence="1">The sequence shown here is derived from an EMBL/GenBank/DDBJ whole genome shotgun (WGS) entry which is preliminary data.</text>
</comment>
<dbReference type="InterPro" id="IPR012337">
    <property type="entry name" value="RNaseH-like_sf"/>
</dbReference>
<organism evidence="1 2">
    <name type="scientific">Solanum pinnatisectum</name>
    <name type="common">tansyleaf nightshade</name>
    <dbReference type="NCBI Taxonomy" id="50273"/>
    <lineage>
        <taxon>Eukaryota</taxon>
        <taxon>Viridiplantae</taxon>
        <taxon>Streptophyta</taxon>
        <taxon>Embryophyta</taxon>
        <taxon>Tracheophyta</taxon>
        <taxon>Spermatophyta</taxon>
        <taxon>Magnoliopsida</taxon>
        <taxon>eudicotyledons</taxon>
        <taxon>Gunneridae</taxon>
        <taxon>Pentapetalae</taxon>
        <taxon>asterids</taxon>
        <taxon>lamiids</taxon>
        <taxon>Solanales</taxon>
        <taxon>Solanaceae</taxon>
        <taxon>Solanoideae</taxon>
        <taxon>Solaneae</taxon>
        <taxon>Solanum</taxon>
    </lineage>
</organism>
<reference evidence="1 2" key="1">
    <citation type="submission" date="2023-10" db="EMBL/GenBank/DDBJ databases">
        <title>Genome-Wide Identification Analysis in wild type Solanum Pinnatisectum Reveals Some Genes Defensing Phytophthora Infestans.</title>
        <authorList>
            <person name="Sun C."/>
        </authorList>
    </citation>
    <scope>NUCLEOTIDE SEQUENCE [LARGE SCALE GENOMIC DNA]</scope>
    <source>
        <strain evidence="1">LQN</strain>
        <tissue evidence="1">Leaf</tissue>
    </source>
</reference>
<protein>
    <recommendedName>
        <fullName evidence="3">RNase H type-1 domain-containing protein</fullName>
    </recommendedName>
</protein>
<evidence type="ECO:0000313" key="2">
    <source>
        <dbReference type="Proteomes" id="UP001311915"/>
    </source>
</evidence>
<name>A0AAV9KK95_9SOLN</name>
<dbReference type="SUPFAM" id="SSF53098">
    <property type="entry name" value="Ribonuclease H-like"/>
    <property type="match status" value="1"/>
</dbReference>
<accession>A0AAV9KK95</accession>
<gene>
    <name evidence="1" type="ORF">R3W88_019768</name>
</gene>
<dbReference type="Proteomes" id="UP001311915">
    <property type="component" value="Unassembled WGS sequence"/>
</dbReference>
<keyword evidence="2" id="KW-1185">Reference proteome</keyword>
<dbReference type="GO" id="GO:0003676">
    <property type="term" value="F:nucleic acid binding"/>
    <property type="evidence" value="ECO:0007669"/>
    <property type="project" value="InterPro"/>
</dbReference>
<dbReference type="PANTHER" id="PTHR47074:SF21">
    <property type="entry name" value="RNASE H TYPE-1 DOMAIN-CONTAINING PROTEIN"/>
    <property type="match status" value="1"/>
</dbReference>
<dbReference type="Gene3D" id="3.30.420.10">
    <property type="entry name" value="Ribonuclease H-like superfamily/Ribonuclease H"/>
    <property type="match status" value="1"/>
</dbReference>
<evidence type="ECO:0000313" key="1">
    <source>
        <dbReference type="EMBL" id="KAK4713861.1"/>
    </source>
</evidence>
<proteinExistence type="predicted"/>
<dbReference type="InterPro" id="IPR036397">
    <property type="entry name" value="RNaseH_sf"/>
</dbReference>
<dbReference type="EMBL" id="JAWPEI010000010">
    <property type="protein sequence ID" value="KAK4713861.1"/>
    <property type="molecule type" value="Genomic_DNA"/>
</dbReference>
<dbReference type="InterPro" id="IPR052929">
    <property type="entry name" value="RNase_H-like_EbsB-rel"/>
</dbReference>